<keyword evidence="1" id="KW-0472">Membrane</keyword>
<feature type="transmembrane region" description="Helical" evidence="1">
    <location>
        <begin position="47"/>
        <end position="69"/>
    </location>
</feature>
<evidence type="ECO:0000256" key="1">
    <source>
        <dbReference type="SAM" id="Phobius"/>
    </source>
</evidence>
<dbReference type="EMBL" id="FOAK01000004">
    <property type="protein sequence ID" value="SEK67875.1"/>
    <property type="molecule type" value="Genomic_DNA"/>
</dbReference>
<organism evidence="2 3">
    <name type="scientific">Methanobrevibacter gottschalkii</name>
    <dbReference type="NCBI Taxonomy" id="190974"/>
    <lineage>
        <taxon>Archaea</taxon>
        <taxon>Methanobacteriati</taxon>
        <taxon>Methanobacteriota</taxon>
        <taxon>Methanomada group</taxon>
        <taxon>Methanobacteria</taxon>
        <taxon>Methanobacteriales</taxon>
        <taxon>Methanobacteriaceae</taxon>
        <taxon>Methanobrevibacter</taxon>
    </lineage>
</organism>
<accession>A0A1H7J412</accession>
<dbReference type="AlphaFoldDB" id="A0A1H7J412"/>
<dbReference type="Proteomes" id="UP000199506">
    <property type="component" value="Unassembled WGS sequence"/>
</dbReference>
<dbReference type="OrthoDB" id="591at2157"/>
<keyword evidence="1" id="KW-1133">Transmembrane helix</keyword>
<evidence type="ECO:0000313" key="3">
    <source>
        <dbReference type="Proteomes" id="UP000199506"/>
    </source>
</evidence>
<protein>
    <submittedName>
        <fullName evidence="2">Zinc-ribbon domain-containing protein</fullName>
    </submittedName>
</protein>
<evidence type="ECO:0000313" key="2">
    <source>
        <dbReference type="EMBL" id="SEK67875.1"/>
    </source>
</evidence>
<proteinExistence type="predicted"/>
<gene>
    <name evidence="2" type="ORF">SAMN05216439_1305</name>
</gene>
<name>A0A1H7J412_9EURY</name>
<dbReference type="RefSeq" id="WP_091699139.1">
    <property type="nucleotide sequence ID" value="NZ_FOAK01000004.1"/>
</dbReference>
<reference evidence="2 3" key="1">
    <citation type="submission" date="2016-10" db="EMBL/GenBank/DDBJ databases">
        <authorList>
            <person name="de Groot N.N."/>
        </authorList>
    </citation>
    <scope>NUCLEOTIDE SEQUENCE [LARGE SCALE GENOMIC DNA]</scope>
    <source>
        <strain evidence="2 3">DSM 11978</strain>
    </source>
</reference>
<dbReference type="STRING" id="190974.SAMN05216439_1305"/>
<keyword evidence="1" id="KW-0812">Transmembrane</keyword>
<sequence>MKKKYCPNCGNLLENNSDVCPSCGNKINGGGKVSSLIGSNILYKPKLITLVILLIIVFISVIAFTSGMFGGDLVDVTYSSISIGYSDTPFGGALASLDSENGEDVDTLDYQVGNAVFKFSLMPKESITRITGVSLQNVQVFFEDGGSENWGDFVFKNYKTAYIQDMNYNFQISKNLKRTGETIDEYYKINHIKGDIVINTTNENNKIIGHIDEDIMPNN</sequence>